<feature type="transmembrane region" description="Helical" evidence="8">
    <location>
        <begin position="388"/>
        <end position="411"/>
    </location>
</feature>
<dbReference type="InterPro" id="IPR011701">
    <property type="entry name" value="MFS"/>
</dbReference>
<feature type="transmembrane region" description="Helical" evidence="8">
    <location>
        <begin position="457"/>
        <end position="479"/>
    </location>
</feature>
<keyword evidence="3" id="KW-1003">Cell membrane</keyword>
<dbReference type="InterPro" id="IPR036259">
    <property type="entry name" value="MFS_trans_sf"/>
</dbReference>
<feature type="transmembrane region" description="Helical" evidence="8">
    <location>
        <begin position="322"/>
        <end position="344"/>
    </location>
</feature>
<comment type="subcellular location">
    <subcellularLocation>
        <location evidence="1">Cell membrane</location>
        <topology evidence="1">Multi-pass membrane protein</topology>
    </subcellularLocation>
</comment>
<dbReference type="Proteomes" id="UP000481583">
    <property type="component" value="Unassembled WGS sequence"/>
</dbReference>
<keyword evidence="11" id="KW-1185">Reference proteome</keyword>
<feature type="transmembrane region" description="Helical" evidence="8">
    <location>
        <begin position="432"/>
        <end position="451"/>
    </location>
</feature>
<dbReference type="Pfam" id="PF07690">
    <property type="entry name" value="MFS_1"/>
    <property type="match status" value="1"/>
</dbReference>
<feature type="transmembrane region" description="Helical" evidence="8">
    <location>
        <begin position="249"/>
        <end position="269"/>
    </location>
</feature>
<evidence type="ECO:0000256" key="4">
    <source>
        <dbReference type="ARBA" id="ARBA00022692"/>
    </source>
</evidence>
<dbReference type="CDD" id="cd17321">
    <property type="entry name" value="MFS_MMR_MDR_like"/>
    <property type="match status" value="1"/>
</dbReference>
<dbReference type="PANTHER" id="PTHR42718:SF39">
    <property type="entry name" value="ACTINORHODIN TRANSPORTER-RELATED"/>
    <property type="match status" value="1"/>
</dbReference>
<evidence type="ECO:0000256" key="2">
    <source>
        <dbReference type="ARBA" id="ARBA00022448"/>
    </source>
</evidence>
<accession>A0A6G4U0N0</accession>
<feature type="transmembrane region" description="Helical" evidence="8">
    <location>
        <begin position="155"/>
        <end position="179"/>
    </location>
</feature>
<dbReference type="GO" id="GO:0005886">
    <property type="term" value="C:plasma membrane"/>
    <property type="evidence" value="ECO:0007669"/>
    <property type="project" value="UniProtKB-SubCell"/>
</dbReference>
<keyword evidence="2" id="KW-0813">Transport</keyword>
<proteinExistence type="predicted"/>
<dbReference type="InterPro" id="IPR004638">
    <property type="entry name" value="EmrB-like"/>
</dbReference>
<dbReference type="RefSeq" id="WP_165236700.1">
    <property type="nucleotide sequence ID" value="NZ_JAAKZV010000044.1"/>
</dbReference>
<sequence length="489" mass="50172">MTATDAAPGAPPAPTAARPADSRAHRLRWYGLAVILAVEIMDLLDAMIVGIAAPSIRADLGGGATQIQWTTAAYTLAFAILMITGARLGDLVGRRRMFLVGTLGFTLCSALCAAAMNPEMLIAARVAQGAFAALVVPQGFGLIKEMFPPKEMGGAFAVFGPVMGLSAVGGPVLGGWLTGADIFGLGWRSIFLINVPLGLFALFAAGRTLPQGRTSTTTRLDLRGSALVGLGVLLLIFPLVQGHELGWPAWTYASMAAAVPVLAGFAWYQRRLRARGGDPLVEPSLFRNRAFVSALGVGTLIFAGMAGLMLIFTLYLQMGLGFSPMHAGTTVIPWALGMSVAAAASGIKLGEKYGRYGLQVGLVIAAVGIGWLALTVHGAGASVSSWQLAPVLLVTGLGLGLGMGPFFDIALAGVTDEETGSASGVMNANQQLGASVGVAVLGTVFFSAASGDDFTGAAQWTMGIAATALVLASATAFLLPRKARAEGGH</sequence>
<evidence type="ECO:0000256" key="8">
    <source>
        <dbReference type="SAM" id="Phobius"/>
    </source>
</evidence>
<feature type="transmembrane region" description="Helical" evidence="8">
    <location>
        <begin position="66"/>
        <end position="85"/>
    </location>
</feature>
<keyword evidence="7" id="KW-0046">Antibiotic resistance</keyword>
<protein>
    <submittedName>
        <fullName evidence="10">DHA2 family efflux MFS transporter permease subunit</fullName>
    </submittedName>
</protein>
<keyword evidence="6 8" id="KW-0472">Membrane</keyword>
<feature type="transmembrane region" description="Helical" evidence="8">
    <location>
        <begin position="122"/>
        <end position="143"/>
    </location>
</feature>
<gene>
    <name evidence="10" type="ORF">G5C51_13145</name>
</gene>
<evidence type="ECO:0000256" key="5">
    <source>
        <dbReference type="ARBA" id="ARBA00022989"/>
    </source>
</evidence>
<evidence type="ECO:0000313" key="11">
    <source>
        <dbReference type="Proteomes" id="UP000481583"/>
    </source>
</evidence>
<dbReference type="SUPFAM" id="SSF103473">
    <property type="entry name" value="MFS general substrate transporter"/>
    <property type="match status" value="1"/>
</dbReference>
<evidence type="ECO:0000256" key="7">
    <source>
        <dbReference type="ARBA" id="ARBA00023251"/>
    </source>
</evidence>
<dbReference type="Gene3D" id="1.20.1720.10">
    <property type="entry name" value="Multidrug resistance protein D"/>
    <property type="match status" value="1"/>
</dbReference>
<feature type="transmembrane region" description="Helical" evidence="8">
    <location>
        <begin position="29"/>
        <end position="54"/>
    </location>
</feature>
<dbReference type="AlphaFoldDB" id="A0A6G4U0N0"/>
<keyword evidence="4 8" id="KW-0812">Transmembrane</keyword>
<evidence type="ECO:0000256" key="1">
    <source>
        <dbReference type="ARBA" id="ARBA00004651"/>
    </source>
</evidence>
<evidence type="ECO:0000256" key="6">
    <source>
        <dbReference type="ARBA" id="ARBA00023136"/>
    </source>
</evidence>
<dbReference type="EMBL" id="JAAKZV010000044">
    <property type="protein sequence ID" value="NGN64837.1"/>
    <property type="molecule type" value="Genomic_DNA"/>
</dbReference>
<dbReference type="Gene3D" id="1.20.1250.20">
    <property type="entry name" value="MFS general substrate transporter like domains"/>
    <property type="match status" value="1"/>
</dbReference>
<feature type="transmembrane region" description="Helical" evidence="8">
    <location>
        <begin position="290"/>
        <end position="316"/>
    </location>
</feature>
<name>A0A6G4U0N0_9ACTN</name>
<dbReference type="NCBIfam" id="TIGR00711">
    <property type="entry name" value="efflux_EmrB"/>
    <property type="match status" value="1"/>
</dbReference>
<organism evidence="10 11">
    <name type="scientific">Streptomyces coryli</name>
    <dbReference type="NCBI Taxonomy" id="1128680"/>
    <lineage>
        <taxon>Bacteria</taxon>
        <taxon>Bacillati</taxon>
        <taxon>Actinomycetota</taxon>
        <taxon>Actinomycetes</taxon>
        <taxon>Kitasatosporales</taxon>
        <taxon>Streptomycetaceae</taxon>
        <taxon>Streptomyces</taxon>
    </lineage>
</organism>
<feature type="transmembrane region" description="Helical" evidence="8">
    <location>
        <begin position="97"/>
        <end position="116"/>
    </location>
</feature>
<dbReference type="PANTHER" id="PTHR42718">
    <property type="entry name" value="MAJOR FACILITATOR SUPERFAMILY MULTIDRUG TRANSPORTER MFSC"/>
    <property type="match status" value="1"/>
</dbReference>
<feature type="transmembrane region" description="Helical" evidence="8">
    <location>
        <begin position="226"/>
        <end position="243"/>
    </location>
</feature>
<keyword evidence="5 8" id="KW-1133">Transmembrane helix</keyword>
<evidence type="ECO:0000259" key="9">
    <source>
        <dbReference type="PROSITE" id="PS50850"/>
    </source>
</evidence>
<dbReference type="GO" id="GO:0046677">
    <property type="term" value="P:response to antibiotic"/>
    <property type="evidence" value="ECO:0007669"/>
    <property type="project" value="UniProtKB-KW"/>
</dbReference>
<feature type="domain" description="Major facilitator superfamily (MFS) profile" evidence="9">
    <location>
        <begin position="31"/>
        <end position="484"/>
    </location>
</feature>
<dbReference type="PROSITE" id="PS50850">
    <property type="entry name" value="MFS"/>
    <property type="match status" value="1"/>
</dbReference>
<dbReference type="GO" id="GO:0022857">
    <property type="term" value="F:transmembrane transporter activity"/>
    <property type="evidence" value="ECO:0007669"/>
    <property type="project" value="InterPro"/>
</dbReference>
<comment type="caution">
    <text evidence="10">The sequence shown here is derived from an EMBL/GenBank/DDBJ whole genome shotgun (WGS) entry which is preliminary data.</text>
</comment>
<evidence type="ECO:0000256" key="3">
    <source>
        <dbReference type="ARBA" id="ARBA00022475"/>
    </source>
</evidence>
<dbReference type="InterPro" id="IPR020846">
    <property type="entry name" value="MFS_dom"/>
</dbReference>
<reference evidence="10 11" key="1">
    <citation type="submission" date="2020-02" db="EMBL/GenBank/DDBJ databases">
        <title>Whole-genome analyses of novel actinobacteria.</title>
        <authorList>
            <person name="Sahin N."/>
        </authorList>
    </citation>
    <scope>NUCLEOTIDE SEQUENCE [LARGE SCALE GENOMIC DNA]</scope>
    <source>
        <strain evidence="10 11">A7024</strain>
    </source>
</reference>
<feature type="transmembrane region" description="Helical" evidence="8">
    <location>
        <begin position="356"/>
        <end position="376"/>
    </location>
</feature>
<feature type="transmembrane region" description="Helical" evidence="8">
    <location>
        <begin position="185"/>
        <end position="205"/>
    </location>
</feature>
<evidence type="ECO:0000313" key="10">
    <source>
        <dbReference type="EMBL" id="NGN64837.1"/>
    </source>
</evidence>